<dbReference type="AlphaFoldDB" id="A0A5B8SPA6"/>
<feature type="chain" id="PRO_5023094582" description="Sn-glycerol-3-phosphate transporter" evidence="1">
    <location>
        <begin position="33"/>
        <end position="180"/>
    </location>
</feature>
<feature type="signal peptide" evidence="1">
    <location>
        <begin position="1"/>
        <end position="32"/>
    </location>
</feature>
<protein>
    <recommendedName>
        <fullName evidence="4">Sn-glycerol-3-phosphate transporter</fullName>
    </recommendedName>
</protein>
<name>A0A5B8SPA6_9GAMM</name>
<reference evidence="2 3" key="1">
    <citation type="submission" date="2019-06" db="EMBL/GenBank/DDBJ databases">
        <title>Genome analyses of bacteria isolated from kimchi.</title>
        <authorList>
            <person name="Lee S."/>
            <person name="Ahn S."/>
            <person name="Roh S."/>
        </authorList>
    </citation>
    <scope>NUCLEOTIDE SEQUENCE [LARGE SCALE GENOMIC DNA]</scope>
    <source>
        <strain evidence="2 3">CBA4606</strain>
    </source>
</reference>
<proteinExistence type="predicted"/>
<dbReference type="OrthoDB" id="8561992at2"/>
<dbReference type="KEGG" id="paur:FGL86_05555"/>
<organism evidence="2 3">
    <name type="scientific">Pistricoccus aurantiacus</name>
    <dbReference type="NCBI Taxonomy" id="1883414"/>
    <lineage>
        <taxon>Bacteria</taxon>
        <taxon>Pseudomonadati</taxon>
        <taxon>Pseudomonadota</taxon>
        <taxon>Gammaproteobacteria</taxon>
        <taxon>Oceanospirillales</taxon>
        <taxon>Halomonadaceae</taxon>
        <taxon>Pistricoccus</taxon>
    </lineage>
</organism>
<evidence type="ECO:0008006" key="4">
    <source>
        <dbReference type="Google" id="ProtNLM"/>
    </source>
</evidence>
<sequence>MSGGFLRSRQRKFGALVLSTSLLLGSAPLSLADSSNARTSRSPLEFSHALIQTSLYTRHFSRKPEHTNNQQLIGLELHSTDRWLAGGARLKNSFNQATVYLYAGREFPFWTNGNGVTIRGKLTAGLLHGYRGEYRDKIPFNRFGIAPAALPSIGVRWGRLESDVILFGNAGFMLIAGLRF</sequence>
<dbReference type="Proteomes" id="UP000321272">
    <property type="component" value="Chromosome"/>
</dbReference>
<gene>
    <name evidence="2" type="ORF">FGL86_05555</name>
</gene>
<keyword evidence="1" id="KW-0732">Signal</keyword>
<accession>A0A5B8SPA6</accession>
<evidence type="ECO:0000313" key="3">
    <source>
        <dbReference type="Proteomes" id="UP000321272"/>
    </source>
</evidence>
<keyword evidence="3" id="KW-1185">Reference proteome</keyword>
<evidence type="ECO:0000256" key="1">
    <source>
        <dbReference type="SAM" id="SignalP"/>
    </source>
</evidence>
<evidence type="ECO:0000313" key="2">
    <source>
        <dbReference type="EMBL" id="QEA38596.1"/>
    </source>
</evidence>
<dbReference type="EMBL" id="CP042382">
    <property type="protein sequence ID" value="QEA38596.1"/>
    <property type="molecule type" value="Genomic_DNA"/>
</dbReference>